<dbReference type="RefSeq" id="WP_137309425.1">
    <property type="nucleotide sequence ID" value="NZ_SZNQ01000001.1"/>
</dbReference>
<organism evidence="4 5">
    <name type="scientific">Streptomyces lasalocidi</name>
    <name type="common">Streptomyces lasaliensis</name>
    <dbReference type="NCBI Taxonomy" id="324833"/>
    <lineage>
        <taxon>Bacteria</taxon>
        <taxon>Bacillati</taxon>
        <taxon>Actinomycetota</taxon>
        <taxon>Actinomycetes</taxon>
        <taxon>Kitasatosporales</taxon>
        <taxon>Streptomycetaceae</taxon>
        <taxon>Streptomyces</taxon>
    </lineage>
</organism>
<evidence type="ECO:0000313" key="5">
    <source>
        <dbReference type="Proteomes" id="UP000305929"/>
    </source>
</evidence>
<dbReference type="PROSITE" id="PS50801">
    <property type="entry name" value="STAS"/>
    <property type="match status" value="1"/>
</dbReference>
<dbReference type="InterPro" id="IPR002645">
    <property type="entry name" value="STAS_dom"/>
</dbReference>
<evidence type="ECO:0000313" key="4">
    <source>
        <dbReference type="EMBL" id="TKT03578.1"/>
    </source>
</evidence>
<dbReference type="CDD" id="cd07043">
    <property type="entry name" value="STAS_anti-anti-sigma_factors"/>
    <property type="match status" value="1"/>
</dbReference>
<dbReference type="PANTHER" id="PTHR33495">
    <property type="entry name" value="ANTI-SIGMA FACTOR ANTAGONIST TM_1081-RELATED-RELATED"/>
    <property type="match status" value="1"/>
</dbReference>
<gene>
    <name evidence="4" type="ORF">E4U91_28180</name>
</gene>
<evidence type="ECO:0000256" key="2">
    <source>
        <dbReference type="RuleBase" id="RU003749"/>
    </source>
</evidence>
<evidence type="ECO:0000256" key="1">
    <source>
        <dbReference type="ARBA" id="ARBA00009013"/>
    </source>
</evidence>
<evidence type="ECO:0000259" key="3">
    <source>
        <dbReference type="PROSITE" id="PS50801"/>
    </source>
</evidence>
<comment type="similarity">
    <text evidence="1 2">Belongs to the anti-sigma-factor antagonist family.</text>
</comment>
<dbReference type="SUPFAM" id="SSF52091">
    <property type="entry name" value="SpoIIaa-like"/>
    <property type="match status" value="1"/>
</dbReference>
<accession>A0A4U5WN13</accession>
<proteinExistence type="inferred from homology"/>
<dbReference type="InterPro" id="IPR036513">
    <property type="entry name" value="STAS_dom_sf"/>
</dbReference>
<dbReference type="Proteomes" id="UP000305929">
    <property type="component" value="Unassembled WGS sequence"/>
</dbReference>
<dbReference type="Pfam" id="PF01740">
    <property type="entry name" value="STAS"/>
    <property type="match status" value="1"/>
</dbReference>
<dbReference type="Gene3D" id="3.30.750.24">
    <property type="entry name" value="STAS domain"/>
    <property type="match status" value="1"/>
</dbReference>
<feature type="domain" description="STAS" evidence="3">
    <location>
        <begin position="18"/>
        <end position="125"/>
    </location>
</feature>
<name>A0A4U5WN13_STRLS</name>
<dbReference type="AlphaFoldDB" id="A0A4U5WN13"/>
<dbReference type="GO" id="GO:0043856">
    <property type="term" value="F:anti-sigma factor antagonist activity"/>
    <property type="evidence" value="ECO:0007669"/>
    <property type="project" value="InterPro"/>
</dbReference>
<dbReference type="InterPro" id="IPR003658">
    <property type="entry name" value="Anti-sigma_ant"/>
</dbReference>
<dbReference type="PANTHER" id="PTHR33495:SF2">
    <property type="entry name" value="ANTI-SIGMA FACTOR ANTAGONIST TM_1081-RELATED"/>
    <property type="match status" value="1"/>
</dbReference>
<dbReference type="OrthoDB" id="4827422at2"/>
<reference evidence="4 5" key="1">
    <citation type="submission" date="2019-04" db="EMBL/GenBank/DDBJ databases">
        <title>Streptomyces lasaliensis sp. nov., an Actinomycete isolated from soil which produces the polyether antibiotic lasalocid.</title>
        <authorList>
            <person name="Erwin G."/>
            <person name="Haber C."/>
        </authorList>
    </citation>
    <scope>NUCLEOTIDE SEQUENCE [LARGE SCALE GENOMIC DNA]</scope>
    <source>
        <strain evidence="4 5">X-537</strain>
    </source>
</reference>
<sequence length="125" mass="13504">MAEGHMTNTKQAAHTGRLSVVATVTDGIRVLSLSGELDHDTDETLRQALDVTGTTRPRIVVDVRQLTFMDSTGINLLVAAYQTVTRAGGWIRLASPPESVLRVLQLVGVDDLIACRPTLREALTP</sequence>
<comment type="caution">
    <text evidence="4">The sequence shown here is derived from an EMBL/GenBank/DDBJ whole genome shotgun (WGS) entry which is preliminary data.</text>
</comment>
<dbReference type="EMBL" id="SZNQ01000001">
    <property type="protein sequence ID" value="TKT03578.1"/>
    <property type="molecule type" value="Genomic_DNA"/>
</dbReference>
<dbReference type="NCBIfam" id="TIGR00377">
    <property type="entry name" value="ant_ant_sig"/>
    <property type="match status" value="1"/>
</dbReference>
<protein>
    <recommendedName>
        <fullName evidence="2">Anti-sigma factor antagonist</fullName>
    </recommendedName>
</protein>
<keyword evidence="5" id="KW-1185">Reference proteome</keyword>